<organism evidence="1 2">
    <name type="scientific">Gigaspora margarita</name>
    <dbReference type="NCBI Taxonomy" id="4874"/>
    <lineage>
        <taxon>Eukaryota</taxon>
        <taxon>Fungi</taxon>
        <taxon>Fungi incertae sedis</taxon>
        <taxon>Mucoromycota</taxon>
        <taxon>Glomeromycotina</taxon>
        <taxon>Glomeromycetes</taxon>
        <taxon>Diversisporales</taxon>
        <taxon>Gigasporaceae</taxon>
        <taxon>Gigaspora</taxon>
    </lineage>
</organism>
<evidence type="ECO:0000313" key="2">
    <source>
        <dbReference type="Proteomes" id="UP000789901"/>
    </source>
</evidence>
<keyword evidence="2" id="KW-1185">Reference proteome</keyword>
<gene>
    <name evidence="1" type="ORF">GMARGA_LOCUS9640</name>
</gene>
<name>A0ABN7URZ1_GIGMA</name>
<dbReference type="Gene3D" id="1.10.30.10">
    <property type="entry name" value="High mobility group box domain"/>
    <property type="match status" value="1"/>
</dbReference>
<accession>A0ABN7URZ1</accession>
<protein>
    <submittedName>
        <fullName evidence="1">45804_t:CDS:1</fullName>
    </submittedName>
</protein>
<dbReference type="SUPFAM" id="SSF47095">
    <property type="entry name" value="HMG-box"/>
    <property type="match status" value="1"/>
</dbReference>
<comment type="caution">
    <text evidence="1">The sequence shown here is derived from an EMBL/GenBank/DDBJ whole genome shotgun (WGS) entry which is preliminary data.</text>
</comment>
<dbReference type="InterPro" id="IPR036910">
    <property type="entry name" value="HMG_box_dom_sf"/>
</dbReference>
<sequence>MSNHNFHFIITTEPSLINQKNNKSPVIEVPFPPSIDLEKIITRKKNKISTKPPNAFFIYRMQYIKELHNRNYYLSMRIISPAVANSWRKEPYHVIKYYEEIARETNEIFKKKFPRLPTFQKKPVLHFQQKTNIDISNSPYLTTYQCYPNFLQPIAIKETAEYLNPRKSYRKGIHENDKKFDIENFISTFYKYKNVIKFIKDNEKELENFTLATMAQDGVIFWETIHAEFMISNHNELDDYLRDKLQQMKLMREGFKNRIKHLNYDNVNSYIINRESYRSLLLKDQVFNKEKFVSVYYPYCDIMERFIKTDIETLVLLIDHYKNFDGICFIEKELNTK</sequence>
<dbReference type="EMBL" id="CAJVQB010005231">
    <property type="protein sequence ID" value="CAG8656412.1"/>
    <property type="molecule type" value="Genomic_DNA"/>
</dbReference>
<reference evidence="1 2" key="1">
    <citation type="submission" date="2021-06" db="EMBL/GenBank/DDBJ databases">
        <authorList>
            <person name="Kallberg Y."/>
            <person name="Tangrot J."/>
            <person name="Rosling A."/>
        </authorList>
    </citation>
    <scope>NUCLEOTIDE SEQUENCE [LARGE SCALE GENOMIC DNA]</scope>
    <source>
        <strain evidence="1 2">120-4 pot B 10/14</strain>
    </source>
</reference>
<dbReference type="Proteomes" id="UP000789901">
    <property type="component" value="Unassembled WGS sequence"/>
</dbReference>
<evidence type="ECO:0000313" key="1">
    <source>
        <dbReference type="EMBL" id="CAG8656412.1"/>
    </source>
</evidence>
<proteinExistence type="predicted"/>